<dbReference type="InterPro" id="IPR021136">
    <property type="entry name" value="Flagellar_hook_control-like_C"/>
</dbReference>
<dbReference type="Proteomes" id="UP000036406">
    <property type="component" value="Chromosome"/>
</dbReference>
<dbReference type="AlphaFoldDB" id="A0A0H4I8Z5"/>
<dbReference type="STRING" id="330734.ABA45_05335"/>
<dbReference type="Pfam" id="PF02120">
    <property type="entry name" value="Flg_hook"/>
    <property type="match status" value="1"/>
</dbReference>
<evidence type="ECO:0000259" key="1">
    <source>
        <dbReference type="Pfam" id="PF02120"/>
    </source>
</evidence>
<dbReference type="PATRIC" id="fig|330734.3.peg.1129"/>
<reference evidence="2 3" key="1">
    <citation type="submission" date="2015-05" db="EMBL/GenBank/DDBJ databases">
        <title>Complete genome of Marinobacter psychrophilus strain 20041T isolated from sea-ice of the Canadian Basin.</title>
        <authorList>
            <person name="Song L."/>
            <person name="Ren L."/>
            <person name="Yu Y."/>
            <person name="Wang X."/>
        </authorList>
    </citation>
    <scope>NUCLEOTIDE SEQUENCE [LARGE SCALE GENOMIC DNA]</scope>
    <source>
        <strain evidence="2 3">20041</strain>
    </source>
</reference>
<evidence type="ECO:0000313" key="2">
    <source>
        <dbReference type="EMBL" id="AKO54215.1"/>
    </source>
</evidence>
<name>A0A0H4I8Z5_9GAMM</name>
<dbReference type="Gene3D" id="3.30.750.140">
    <property type="match status" value="1"/>
</dbReference>
<organism evidence="2 3">
    <name type="scientific">Marinobacter psychrophilus</name>
    <dbReference type="NCBI Taxonomy" id="330734"/>
    <lineage>
        <taxon>Bacteria</taxon>
        <taxon>Pseudomonadati</taxon>
        <taxon>Pseudomonadota</taxon>
        <taxon>Gammaproteobacteria</taxon>
        <taxon>Pseudomonadales</taxon>
        <taxon>Marinobacteraceae</taxon>
        <taxon>Marinobacter</taxon>
    </lineage>
</organism>
<dbReference type="KEGG" id="mpq:ABA45_05335"/>
<sequence>MGRNESLLARVTEVIQRRDGGAELLLDLRGKPLQVQASIGETKLQAGDWIKVLRAGNELQLMGKLAAAPEVSLAQALVQRLPWQQSLDSGLARLMAGLQQGVKADTPLGQLPSQAVSGAAALPLPQAARQALEQLFARLPASNQLAPGAGQQTAAVQQVQQWLSESGLFAEARLAATPSATLPDLKLAIGRVITALLVQQGHGPEQFNRLTPLASPALIQAPLQFPGAFAMAQASAVSSAREEPPNVGQLLRILAGMLNRITVNQLHTQVLNARGSTDAGAPINTLLLELPWMNPQQQPKLAQLRIEQHPGKDGSGSGPSRASVGEWRLVLAMDLDQAGPLQFEVSLRQQAVSALVWAEKLATLRKVHQQLPLLRSSLTDLGLEVADLECRQGNPGPVATKLQHRLVDTKA</sequence>
<keyword evidence="3" id="KW-1185">Reference proteome</keyword>
<evidence type="ECO:0000313" key="3">
    <source>
        <dbReference type="Proteomes" id="UP000036406"/>
    </source>
</evidence>
<proteinExistence type="predicted"/>
<gene>
    <name evidence="2" type="ORF">ABA45_05335</name>
</gene>
<dbReference type="InterPro" id="IPR038610">
    <property type="entry name" value="FliK-like_C_sf"/>
</dbReference>
<dbReference type="EMBL" id="CP011494">
    <property type="protein sequence ID" value="AKO54215.1"/>
    <property type="molecule type" value="Genomic_DNA"/>
</dbReference>
<accession>A0A0H4I8Z5</accession>
<feature type="domain" description="Flagellar hook-length control protein-like C-terminal" evidence="1">
    <location>
        <begin position="323"/>
        <end position="396"/>
    </location>
</feature>
<protein>
    <recommendedName>
        <fullName evidence="1">Flagellar hook-length control protein-like C-terminal domain-containing protein</fullName>
    </recommendedName>
</protein>